<dbReference type="EMBL" id="HBEG01002162">
    <property type="protein sequence ID" value="CAD8345440.1"/>
    <property type="molecule type" value="Transcribed_RNA"/>
</dbReference>
<feature type="compositionally biased region" description="Low complexity" evidence="1">
    <location>
        <begin position="48"/>
        <end position="66"/>
    </location>
</feature>
<organism evidence="2">
    <name type="scientific">Pyrodinium bahamense</name>
    <dbReference type="NCBI Taxonomy" id="73915"/>
    <lineage>
        <taxon>Eukaryota</taxon>
        <taxon>Sar</taxon>
        <taxon>Alveolata</taxon>
        <taxon>Dinophyceae</taxon>
        <taxon>Gonyaulacales</taxon>
        <taxon>Pyrocystaceae</taxon>
        <taxon>Pyrodinium</taxon>
    </lineage>
</organism>
<accession>A0A7R9ZWG5</accession>
<name>A0A7R9ZWG5_9DINO</name>
<feature type="region of interest" description="Disordered" evidence="1">
    <location>
        <begin position="1"/>
        <end position="127"/>
    </location>
</feature>
<reference evidence="2" key="1">
    <citation type="submission" date="2021-01" db="EMBL/GenBank/DDBJ databases">
        <authorList>
            <person name="Corre E."/>
            <person name="Pelletier E."/>
            <person name="Niang G."/>
            <person name="Scheremetjew M."/>
            <person name="Finn R."/>
            <person name="Kale V."/>
            <person name="Holt S."/>
            <person name="Cochrane G."/>
            <person name="Meng A."/>
            <person name="Brown T."/>
            <person name="Cohen L."/>
        </authorList>
    </citation>
    <scope>NUCLEOTIDE SEQUENCE</scope>
    <source>
        <strain evidence="2">Pbaha01</strain>
    </source>
</reference>
<proteinExistence type="predicted"/>
<evidence type="ECO:0000313" key="2">
    <source>
        <dbReference type="EMBL" id="CAD8345440.1"/>
    </source>
</evidence>
<dbReference type="AlphaFoldDB" id="A0A7R9ZWG5"/>
<gene>
    <name evidence="2" type="ORF">PBAH0796_LOCUS1178</name>
</gene>
<evidence type="ECO:0000256" key="1">
    <source>
        <dbReference type="SAM" id="MobiDB-lite"/>
    </source>
</evidence>
<protein>
    <submittedName>
        <fullName evidence="2">Uncharacterized protein</fullName>
    </submittedName>
</protein>
<sequence>MGKHHGHSQRSAQEWPQGGAFTSLLVEPRLSSPRPPTAQSLSARRRPASSLAGSSRPPSSLGPSASEVGSAARGASLRAVRSLKRRDEHEGSARASTVTALEEPAPIVLSRPPTNYGPASRQPTPLHPDVGMEPLASPLTVGWNFGGKPRPFFGRSYTPMTKYTEVMNLTRAQLLRR</sequence>